<dbReference type="OrthoDB" id="5421146at2"/>
<feature type="transmembrane region" description="Helical" evidence="5">
    <location>
        <begin position="25"/>
        <end position="43"/>
    </location>
</feature>
<feature type="transmembrane region" description="Helical" evidence="5">
    <location>
        <begin position="135"/>
        <end position="159"/>
    </location>
</feature>
<name>A0A285Q9K3_9SPHN</name>
<sequence>MLPAFLLSLAQLGDRRTLAVLAKSLVLTLVLLGTFGAALWWGAVEAARWAGWESWSGLAGVAALLGGVLLGWLIFRAIAIFAVGVFADDVVAAVEARHYPDALARARPVPLGRSIAMGLGAAGRTVAINLAALPLYVLLLATGVGTPIGFFAVNALLLGRDLGDMIAARHIDQRGLPSFRRATRLPRLLLGAAGTALLLVPIVNLLAPIVAAAMATHLFHRRLAP</sequence>
<feature type="transmembrane region" description="Helical" evidence="5">
    <location>
        <begin position="55"/>
        <end position="75"/>
    </location>
</feature>
<gene>
    <name evidence="6" type="ORF">SAMN06297144_0116</name>
</gene>
<dbReference type="InterPro" id="IPR059112">
    <property type="entry name" value="CysZ/EI24"/>
</dbReference>
<keyword evidence="7" id="KW-1185">Reference proteome</keyword>
<feature type="transmembrane region" description="Helical" evidence="5">
    <location>
        <begin position="188"/>
        <end position="215"/>
    </location>
</feature>
<protein>
    <submittedName>
        <fullName evidence="6">Uncharacterized protein involved in cysteine biosynthesis</fullName>
    </submittedName>
</protein>
<proteinExistence type="predicted"/>
<dbReference type="EMBL" id="OBMI01000001">
    <property type="protein sequence ID" value="SOB78610.1"/>
    <property type="molecule type" value="Genomic_DNA"/>
</dbReference>
<evidence type="ECO:0000313" key="6">
    <source>
        <dbReference type="EMBL" id="SOB78610.1"/>
    </source>
</evidence>
<evidence type="ECO:0000313" key="7">
    <source>
        <dbReference type="Proteomes" id="UP000219494"/>
    </source>
</evidence>
<evidence type="ECO:0000256" key="3">
    <source>
        <dbReference type="ARBA" id="ARBA00022989"/>
    </source>
</evidence>
<dbReference type="AlphaFoldDB" id="A0A285Q9K3"/>
<dbReference type="RefSeq" id="WP_097062108.1">
    <property type="nucleotide sequence ID" value="NZ_OBMI01000001.1"/>
</dbReference>
<evidence type="ECO:0000256" key="4">
    <source>
        <dbReference type="ARBA" id="ARBA00023136"/>
    </source>
</evidence>
<dbReference type="Proteomes" id="UP000219494">
    <property type="component" value="Unassembled WGS sequence"/>
</dbReference>
<evidence type="ECO:0000256" key="5">
    <source>
        <dbReference type="SAM" id="Phobius"/>
    </source>
</evidence>
<organism evidence="6 7">
    <name type="scientific">Sphingomonas guangdongensis</name>
    <dbReference type="NCBI Taxonomy" id="1141890"/>
    <lineage>
        <taxon>Bacteria</taxon>
        <taxon>Pseudomonadati</taxon>
        <taxon>Pseudomonadota</taxon>
        <taxon>Alphaproteobacteria</taxon>
        <taxon>Sphingomonadales</taxon>
        <taxon>Sphingomonadaceae</taxon>
        <taxon>Sphingomonas</taxon>
    </lineage>
</organism>
<reference evidence="6 7" key="1">
    <citation type="submission" date="2017-07" db="EMBL/GenBank/DDBJ databases">
        <authorList>
            <person name="Sun Z.S."/>
            <person name="Albrecht U."/>
            <person name="Echele G."/>
            <person name="Lee C.C."/>
        </authorList>
    </citation>
    <scope>NUCLEOTIDE SEQUENCE [LARGE SCALE GENOMIC DNA]</scope>
    <source>
        <strain evidence="6 7">CGMCC 1.12672</strain>
    </source>
</reference>
<comment type="subcellular location">
    <subcellularLocation>
        <location evidence="1">Membrane</location>
        <topology evidence="1">Multi-pass membrane protein</topology>
    </subcellularLocation>
</comment>
<keyword evidence="4 5" id="KW-0472">Membrane</keyword>
<accession>A0A285Q9K3</accession>
<dbReference type="Pfam" id="PF07264">
    <property type="entry name" value="EI24"/>
    <property type="match status" value="1"/>
</dbReference>
<keyword evidence="3 5" id="KW-1133">Transmembrane helix</keyword>
<evidence type="ECO:0000256" key="2">
    <source>
        <dbReference type="ARBA" id="ARBA00022692"/>
    </source>
</evidence>
<evidence type="ECO:0000256" key="1">
    <source>
        <dbReference type="ARBA" id="ARBA00004141"/>
    </source>
</evidence>
<keyword evidence="2 5" id="KW-0812">Transmembrane</keyword>